<evidence type="ECO:0000313" key="11">
    <source>
        <dbReference type="EMBL" id="EPZ16629.1"/>
    </source>
</evidence>
<comment type="catalytic activity">
    <reaction evidence="7">
        <text>L-aspartate + L-glutamine + ATP + H2O = L-asparagine + L-glutamate + AMP + diphosphate + H(+)</text>
        <dbReference type="Rhea" id="RHEA:12228"/>
        <dbReference type="ChEBI" id="CHEBI:15377"/>
        <dbReference type="ChEBI" id="CHEBI:15378"/>
        <dbReference type="ChEBI" id="CHEBI:29985"/>
        <dbReference type="ChEBI" id="CHEBI:29991"/>
        <dbReference type="ChEBI" id="CHEBI:30616"/>
        <dbReference type="ChEBI" id="CHEBI:33019"/>
        <dbReference type="ChEBI" id="CHEBI:58048"/>
        <dbReference type="ChEBI" id="CHEBI:58359"/>
        <dbReference type="ChEBI" id="CHEBI:456215"/>
        <dbReference type="EC" id="6.3.5.4"/>
    </reaction>
</comment>
<dbReference type="InterPro" id="IPR017932">
    <property type="entry name" value="GATase_2_dom"/>
</dbReference>
<sequence>MCGLNGIFAYGQTAAAVNRDELIRVRDSMAARGPDGSGCWISDDGRLGLAHRRLAIIDLTEAGAQPMHAVDGAQVITFNGEIYNHLILREELEREGVLFRSHSDTEVLLHLYRKHGPSMVGRLRGMFAFALWDARERQLLLARDPHGIKPLYYANDGNTIRFASQVSSLIAGEGVDTRADPAGAVGFLLWGSVPEPFTLYKGASLLPAGSTLVVSQSRGLGQPVRYWKISDALRLSLHTASAIPKGQERAYLREQLLDSVRAHLLADVPVGAFLSAGLDSSTLVGLAREVSTTRLQTLTLSFDDLQGTQHDECPAATEIARHLDVDHECIVLSAGAQEDELERFFAAMDQPTIDGINTWFVSRAARQAGLKVALSGVGGDELLGGYATFEHVPRIRAQASTSPWRHAPSLYRHVHDLLGASLNWPANNAGIPGYGSTAPGAYHLSKGVFMPWELRHVLSAETLREGLNTLMEHDAAHADSFDDLNDFAQVACLESIRYMRNQLLRDTDWVSMAHSLEIRTPLVDHRLTESILGLAASGRLGSGKQMLPQTLPNSLPGSVLDRPKSGFVVPTWRWLRHHAGLEAWKSVPLLKQTRLSDSRRWAYTLLSRHPAGRTLLHAR</sequence>
<evidence type="ECO:0000256" key="9">
    <source>
        <dbReference type="PIRSR" id="PIRSR001589-2"/>
    </source>
</evidence>
<dbReference type="NCBIfam" id="TIGR01536">
    <property type="entry name" value="asn_synth_AEB"/>
    <property type="match status" value="1"/>
</dbReference>
<reference evidence="11 12" key="1">
    <citation type="submission" date="2013-06" db="EMBL/GenBank/DDBJ databases">
        <title>Draft genome sequence of Thauera terpenica.</title>
        <authorList>
            <person name="Liu B."/>
            <person name="Frostegard A.H."/>
            <person name="Shapleigh J.P."/>
        </authorList>
    </citation>
    <scope>NUCLEOTIDE SEQUENCE [LARGE SCALE GENOMIC DNA]</scope>
    <source>
        <strain evidence="11 12">58Eu</strain>
    </source>
</reference>
<comment type="caution">
    <text evidence="11">The sequence shown here is derived from an EMBL/GenBank/DDBJ whole genome shotgun (WGS) entry which is preliminary data.</text>
</comment>
<evidence type="ECO:0000256" key="2">
    <source>
        <dbReference type="ARBA" id="ARBA00005752"/>
    </source>
</evidence>
<evidence type="ECO:0000256" key="6">
    <source>
        <dbReference type="ARBA" id="ARBA00022962"/>
    </source>
</evidence>
<dbReference type="InterPro" id="IPR051786">
    <property type="entry name" value="ASN_synthetase/amidase"/>
</dbReference>
<evidence type="ECO:0000256" key="7">
    <source>
        <dbReference type="ARBA" id="ARBA00048741"/>
    </source>
</evidence>
<evidence type="ECO:0000259" key="10">
    <source>
        <dbReference type="PROSITE" id="PS51278"/>
    </source>
</evidence>
<feature type="binding site" evidence="9">
    <location>
        <position position="104"/>
    </location>
    <ligand>
        <name>L-glutamine</name>
        <dbReference type="ChEBI" id="CHEBI:58359"/>
    </ligand>
</feature>
<evidence type="ECO:0000256" key="8">
    <source>
        <dbReference type="PIRSR" id="PIRSR001589-1"/>
    </source>
</evidence>
<dbReference type="InterPro" id="IPR006426">
    <property type="entry name" value="Asn_synth_AEB"/>
</dbReference>
<dbReference type="InterPro" id="IPR001962">
    <property type="entry name" value="Asn_synthase"/>
</dbReference>
<evidence type="ECO:0000256" key="5">
    <source>
        <dbReference type="ARBA" id="ARBA00022840"/>
    </source>
</evidence>
<evidence type="ECO:0000256" key="1">
    <source>
        <dbReference type="ARBA" id="ARBA00005187"/>
    </source>
</evidence>
<dbReference type="GO" id="GO:0006529">
    <property type="term" value="P:asparagine biosynthetic process"/>
    <property type="evidence" value="ECO:0007669"/>
    <property type="project" value="UniProtKB-KW"/>
</dbReference>
<dbReference type="SUPFAM" id="SSF52402">
    <property type="entry name" value="Adenine nucleotide alpha hydrolases-like"/>
    <property type="match status" value="1"/>
</dbReference>
<dbReference type="Gene3D" id="3.40.50.620">
    <property type="entry name" value="HUPs"/>
    <property type="match status" value="1"/>
</dbReference>
<dbReference type="PANTHER" id="PTHR43284">
    <property type="entry name" value="ASPARAGINE SYNTHETASE (GLUTAMINE-HYDROLYZING)"/>
    <property type="match status" value="1"/>
</dbReference>
<feature type="active site" description="For GATase activity" evidence="8">
    <location>
        <position position="2"/>
    </location>
</feature>
<dbReference type="InterPro" id="IPR029055">
    <property type="entry name" value="Ntn_hydrolases_N"/>
</dbReference>
<dbReference type="GO" id="GO:0005829">
    <property type="term" value="C:cytosol"/>
    <property type="evidence" value="ECO:0007669"/>
    <property type="project" value="TreeGrafter"/>
</dbReference>
<dbReference type="CDD" id="cd00712">
    <property type="entry name" value="AsnB"/>
    <property type="match status" value="1"/>
</dbReference>
<dbReference type="InterPro" id="IPR014729">
    <property type="entry name" value="Rossmann-like_a/b/a_fold"/>
</dbReference>
<dbReference type="eggNOG" id="COG0367">
    <property type="taxonomic scope" value="Bacteria"/>
</dbReference>
<dbReference type="PATRIC" id="fig|1348657.5.peg.946"/>
<dbReference type="OrthoDB" id="9763290at2"/>
<dbReference type="Pfam" id="PF00733">
    <property type="entry name" value="Asn_synthase"/>
    <property type="match status" value="1"/>
</dbReference>
<dbReference type="AlphaFoldDB" id="T0AUV9"/>
<dbReference type="GO" id="GO:0004066">
    <property type="term" value="F:asparagine synthase (glutamine-hydrolyzing) activity"/>
    <property type="evidence" value="ECO:0007669"/>
    <property type="project" value="UniProtKB-EC"/>
</dbReference>
<dbReference type="InterPro" id="IPR033738">
    <property type="entry name" value="AsnB_N"/>
</dbReference>
<gene>
    <name evidence="11" type="ORF">M622_12010</name>
</gene>
<keyword evidence="8" id="KW-0028">Amino-acid biosynthesis</keyword>
<comment type="similarity">
    <text evidence="2">Belongs to the asparagine synthetase family.</text>
</comment>
<feature type="binding site" evidence="9">
    <location>
        <begin position="375"/>
        <end position="376"/>
    </location>
    <ligand>
        <name>ATP</name>
        <dbReference type="ChEBI" id="CHEBI:30616"/>
    </ligand>
</feature>
<evidence type="ECO:0000256" key="3">
    <source>
        <dbReference type="ARBA" id="ARBA00012737"/>
    </source>
</evidence>
<keyword evidence="5 9" id="KW-0067">ATP-binding</keyword>
<keyword evidence="4 9" id="KW-0547">Nucleotide-binding</keyword>
<keyword evidence="6 8" id="KW-0315">Glutamine amidotransferase</keyword>
<dbReference type="SUPFAM" id="SSF56235">
    <property type="entry name" value="N-terminal nucleophile aminohydrolases (Ntn hydrolases)"/>
    <property type="match status" value="1"/>
</dbReference>
<dbReference type="CDD" id="cd01991">
    <property type="entry name" value="Asn_synthase_B_C"/>
    <property type="match status" value="1"/>
</dbReference>
<protein>
    <recommendedName>
        <fullName evidence="3">asparagine synthase (glutamine-hydrolyzing)</fullName>
        <ecNumber evidence="3">6.3.5.4</ecNumber>
    </recommendedName>
</protein>
<dbReference type="STRING" id="1348657.M622_12010"/>
<comment type="pathway">
    <text evidence="1">Amino-acid biosynthesis; L-asparagine biosynthesis; L-asparagine from L-aspartate (L-Gln route): step 1/1.</text>
</comment>
<dbReference type="Proteomes" id="UP000015455">
    <property type="component" value="Unassembled WGS sequence"/>
</dbReference>
<accession>T0AUV9</accession>
<evidence type="ECO:0000256" key="4">
    <source>
        <dbReference type="ARBA" id="ARBA00022741"/>
    </source>
</evidence>
<dbReference type="PROSITE" id="PS51278">
    <property type="entry name" value="GATASE_TYPE_2"/>
    <property type="match status" value="1"/>
</dbReference>
<organism evidence="11 12">
    <name type="scientific">Thauera terpenica 58Eu</name>
    <dbReference type="NCBI Taxonomy" id="1348657"/>
    <lineage>
        <taxon>Bacteria</taxon>
        <taxon>Pseudomonadati</taxon>
        <taxon>Pseudomonadota</taxon>
        <taxon>Betaproteobacteria</taxon>
        <taxon>Rhodocyclales</taxon>
        <taxon>Zoogloeaceae</taxon>
        <taxon>Thauera</taxon>
    </lineage>
</organism>
<feature type="domain" description="Glutamine amidotransferase type-2" evidence="10">
    <location>
        <begin position="2"/>
        <end position="217"/>
    </location>
</feature>
<dbReference type="Gene3D" id="3.60.20.10">
    <property type="entry name" value="Glutamine Phosphoribosylpyrophosphate, subunit 1, domain 1"/>
    <property type="match status" value="1"/>
</dbReference>
<keyword evidence="12" id="KW-1185">Reference proteome</keyword>
<dbReference type="GO" id="GO:0005524">
    <property type="term" value="F:ATP binding"/>
    <property type="evidence" value="ECO:0007669"/>
    <property type="project" value="UniProtKB-KW"/>
</dbReference>
<dbReference type="EC" id="6.3.5.4" evidence="3"/>
<proteinExistence type="inferred from homology"/>
<evidence type="ECO:0000313" key="12">
    <source>
        <dbReference type="Proteomes" id="UP000015455"/>
    </source>
</evidence>
<dbReference type="Pfam" id="PF13537">
    <property type="entry name" value="GATase_7"/>
    <property type="match status" value="1"/>
</dbReference>
<dbReference type="EMBL" id="ATJV01000043">
    <property type="protein sequence ID" value="EPZ16629.1"/>
    <property type="molecule type" value="Genomic_DNA"/>
</dbReference>
<name>T0AUV9_9RHOO</name>
<keyword evidence="8" id="KW-0061">Asparagine biosynthesis</keyword>
<dbReference type="PIRSF" id="PIRSF001589">
    <property type="entry name" value="Asn_synthetase_glu-h"/>
    <property type="match status" value="1"/>
</dbReference>
<dbReference type="PANTHER" id="PTHR43284:SF1">
    <property type="entry name" value="ASPARAGINE SYNTHETASE"/>
    <property type="match status" value="1"/>
</dbReference>